<dbReference type="PROSITE" id="PS50891">
    <property type="entry name" value="LOB"/>
    <property type="match status" value="1"/>
</dbReference>
<dbReference type="EnsemblPlants" id="OMERI09G05950.1">
    <property type="protein sequence ID" value="OMERI09G05950.1"/>
    <property type="gene ID" value="OMERI09G05950"/>
</dbReference>
<dbReference type="Pfam" id="PF03195">
    <property type="entry name" value="LOB"/>
    <property type="match status" value="1"/>
</dbReference>
<feature type="compositionally biased region" description="Low complexity" evidence="2">
    <location>
        <begin position="1"/>
        <end position="22"/>
    </location>
</feature>
<organism evidence="4">
    <name type="scientific">Oryza meridionalis</name>
    <dbReference type="NCBI Taxonomy" id="40149"/>
    <lineage>
        <taxon>Eukaryota</taxon>
        <taxon>Viridiplantae</taxon>
        <taxon>Streptophyta</taxon>
        <taxon>Embryophyta</taxon>
        <taxon>Tracheophyta</taxon>
        <taxon>Spermatophyta</taxon>
        <taxon>Magnoliopsida</taxon>
        <taxon>Liliopsida</taxon>
        <taxon>Poales</taxon>
        <taxon>Poaceae</taxon>
        <taxon>BOP clade</taxon>
        <taxon>Oryzoideae</taxon>
        <taxon>Oryzeae</taxon>
        <taxon>Oryzinae</taxon>
        <taxon>Oryza</taxon>
    </lineage>
</organism>
<dbReference type="PANTHER" id="PTHR31301:SF186">
    <property type="entry name" value="OS09G0364100 PROTEIN"/>
    <property type="match status" value="1"/>
</dbReference>
<dbReference type="InterPro" id="IPR004883">
    <property type="entry name" value="LOB"/>
</dbReference>
<reference evidence="4" key="2">
    <citation type="submission" date="2018-05" db="EMBL/GenBank/DDBJ databases">
        <title>OmerRS3 (Oryza meridionalis Reference Sequence Version 3).</title>
        <authorList>
            <person name="Zhang J."/>
            <person name="Kudrna D."/>
            <person name="Lee S."/>
            <person name="Talag J."/>
            <person name="Welchert J."/>
            <person name="Wing R.A."/>
        </authorList>
    </citation>
    <scope>NUCLEOTIDE SEQUENCE [LARGE SCALE GENOMIC DNA]</scope>
    <source>
        <strain evidence="4">cv. OR44</strain>
    </source>
</reference>
<evidence type="ECO:0000259" key="3">
    <source>
        <dbReference type="PROSITE" id="PS50891"/>
    </source>
</evidence>
<feature type="region of interest" description="Disordered" evidence="2">
    <location>
        <begin position="1"/>
        <end position="65"/>
    </location>
</feature>
<dbReference type="STRING" id="40149.A0A0E0ERF9"/>
<evidence type="ECO:0000256" key="1">
    <source>
        <dbReference type="ARBA" id="ARBA00005474"/>
    </source>
</evidence>
<accession>A0A0E0ERF9</accession>
<feature type="domain" description="LOB" evidence="3">
    <location>
        <begin position="72"/>
        <end position="173"/>
    </location>
</feature>
<evidence type="ECO:0000256" key="2">
    <source>
        <dbReference type="SAM" id="MobiDB-lite"/>
    </source>
</evidence>
<name>A0A0E0ERF9_9ORYZ</name>
<protein>
    <recommendedName>
        <fullName evidence="3">LOB domain-containing protein</fullName>
    </recommendedName>
</protein>
<reference evidence="4" key="1">
    <citation type="submission" date="2015-04" db="UniProtKB">
        <authorList>
            <consortium name="EnsemblPlants"/>
        </authorList>
    </citation>
    <scope>IDENTIFICATION</scope>
</reference>
<dbReference type="HOGENOM" id="CLU_079196_0_0_1"/>
<keyword evidence="5" id="KW-1185">Reference proteome</keyword>
<evidence type="ECO:0000313" key="4">
    <source>
        <dbReference type="EnsemblPlants" id="OMERI09G05950.1"/>
    </source>
</evidence>
<evidence type="ECO:0000313" key="5">
    <source>
        <dbReference type="Proteomes" id="UP000008021"/>
    </source>
</evidence>
<dbReference type="PANTHER" id="PTHR31301">
    <property type="entry name" value="LOB DOMAIN-CONTAINING PROTEIN 4-RELATED"/>
    <property type="match status" value="1"/>
</dbReference>
<proteinExistence type="inferred from homology"/>
<dbReference type="AlphaFoldDB" id="A0A0E0ERF9"/>
<dbReference type="eggNOG" id="ENOG502RY2U">
    <property type="taxonomic scope" value="Eukaryota"/>
</dbReference>
<dbReference type="Proteomes" id="UP000008021">
    <property type="component" value="Chromosome 9"/>
</dbReference>
<sequence length="366" mass="38058">MTASSSTTNSSSSVSTADTSSSNPPPQHALHRQHIASSSASSGGGGGAPLPPRAPPRVGVGGGGGSGVGQSQACAACKYQRRKCNADCPLARYFPADEQRRFLNAHHLFGVSKIQKTLRDTPPELHADAMQALTFEANARANDPVGGAARVVVELCRQYEMLFAELAAVQHHLKLCRQQHAAAAAANDPLVANVDPLADPAAEMLFAGAVVPNQNDDAMVDAFYADQQTAGDGDQEQYLVKDEAQAAQPPPQQPYEYLNYGTAGDEGSSHAWYTGNGGDADASPPMGLSDQLQQCQIGAVAPFDVKPELPATMEHGGSVFVEQPEQKILPAAGSSSSAAAAPAPAHCQLELGCSSNAWKVGTHVIN</sequence>
<comment type="similarity">
    <text evidence="1">Belongs to the LOB domain-containing protein family.</text>
</comment>
<dbReference type="Gramene" id="OMERI09G05950.1">
    <property type="protein sequence ID" value="OMERI09G05950.1"/>
    <property type="gene ID" value="OMERI09G05950"/>
</dbReference>